<keyword evidence="1" id="KW-0812">Transmembrane</keyword>
<keyword evidence="4" id="KW-1185">Reference proteome</keyword>
<dbReference type="EMBL" id="PDNU01000023">
    <property type="protein sequence ID" value="PHK94552.1"/>
    <property type="molecule type" value="Genomic_DNA"/>
</dbReference>
<evidence type="ECO:0000313" key="4">
    <source>
        <dbReference type="Proteomes" id="UP000223527"/>
    </source>
</evidence>
<dbReference type="RefSeq" id="WP_099095917.1">
    <property type="nucleotide sequence ID" value="NZ_PDNU01000023.1"/>
</dbReference>
<evidence type="ECO:0000256" key="1">
    <source>
        <dbReference type="SAM" id="Phobius"/>
    </source>
</evidence>
<feature type="signal peptide" evidence="2">
    <location>
        <begin position="1"/>
        <end position="17"/>
    </location>
</feature>
<evidence type="ECO:0000313" key="3">
    <source>
        <dbReference type="EMBL" id="PHK94552.1"/>
    </source>
</evidence>
<feature type="chain" id="PRO_5013084268" evidence="2">
    <location>
        <begin position="18"/>
        <end position="77"/>
    </location>
</feature>
<organism evidence="3 4">
    <name type="scientific">Teichococcus rhizosphaerae</name>
    <dbReference type="NCBI Taxonomy" id="1335062"/>
    <lineage>
        <taxon>Bacteria</taxon>
        <taxon>Pseudomonadati</taxon>
        <taxon>Pseudomonadota</taxon>
        <taxon>Alphaproteobacteria</taxon>
        <taxon>Acetobacterales</taxon>
        <taxon>Roseomonadaceae</taxon>
        <taxon>Roseomonas</taxon>
    </lineage>
</organism>
<keyword evidence="1" id="KW-1133">Transmembrane helix</keyword>
<protein>
    <submittedName>
        <fullName evidence="3">Uncharacterized protein</fullName>
    </submittedName>
</protein>
<comment type="caution">
    <text evidence="3">The sequence shown here is derived from an EMBL/GenBank/DDBJ whole genome shotgun (WGS) entry which is preliminary data.</text>
</comment>
<sequence length="77" mass="7695">MGLATYTLKMAAVSALAAAILVFGGEPMPAGWLDGIVDPGATVGQAATVVVFTVAGSAATAGGIAGLLWLAWAYWRE</sequence>
<keyword evidence="1" id="KW-0472">Membrane</keyword>
<reference evidence="3 4" key="1">
    <citation type="submission" date="2017-10" db="EMBL/GenBank/DDBJ databases">
        <authorList>
            <person name="Banno H."/>
            <person name="Chua N.-H."/>
        </authorList>
    </citation>
    <scope>NUCLEOTIDE SEQUENCE [LARGE SCALE GENOMIC DNA]</scope>
    <source>
        <strain evidence="3 4">YW11</strain>
    </source>
</reference>
<name>A0A2C6Y187_9PROT</name>
<keyword evidence="2" id="KW-0732">Signal</keyword>
<accession>A0A2C6Y187</accession>
<evidence type="ECO:0000256" key="2">
    <source>
        <dbReference type="SAM" id="SignalP"/>
    </source>
</evidence>
<gene>
    <name evidence="3" type="ORF">CR162_12775</name>
</gene>
<dbReference type="AlphaFoldDB" id="A0A2C6Y187"/>
<feature type="transmembrane region" description="Helical" evidence="1">
    <location>
        <begin position="49"/>
        <end position="75"/>
    </location>
</feature>
<proteinExistence type="predicted"/>
<dbReference type="Proteomes" id="UP000223527">
    <property type="component" value="Unassembled WGS sequence"/>
</dbReference>